<dbReference type="RefSeq" id="WP_248436652.1">
    <property type="nucleotide sequence ID" value="NZ_CP096205.1"/>
</dbReference>
<name>A0ABY4KNE5_9FLAO</name>
<dbReference type="InterPro" id="IPR015919">
    <property type="entry name" value="Cadherin-like_sf"/>
</dbReference>
<reference evidence="2" key="1">
    <citation type="submission" date="2022-04" db="EMBL/GenBank/DDBJ databases">
        <title>Consumption of N2O by Flavobacterium azooxidireducens sp. nov. isolated from Decomposing Leaf Litter of Phragmites australis (Cav.).</title>
        <authorList>
            <person name="Behrendt U."/>
            <person name="Spanner T."/>
            <person name="Augustin J."/>
            <person name="Horn M.A."/>
            <person name="Kolb S."/>
            <person name="Ulrich A."/>
        </authorList>
    </citation>
    <scope>NUCLEOTIDE SEQUENCE</scope>
    <source>
        <strain evidence="2">IGB 4-14</strain>
    </source>
</reference>
<dbReference type="Gene3D" id="2.60.40.10">
    <property type="entry name" value="Immunoglobulins"/>
    <property type="match status" value="3"/>
</dbReference>
<dbReference type="NCBIfam" id="NF033708">
    <property type="entry name" value="T9SS_Cterm_ChiA"/>
    <property type="match status" value="1"/>
</dbReference>
<feature type="signal peptide" evidence="1">
    <location>
        <begin position="1"/>
        <end position="18"/>
    </location>
</feature>
<sequence length="1289" mass="138460">MKTRILLVALFLSAFSWGQSIFENPITGTNPNTANPYTTGQVVAPNLTVSGIGRGAGALGAGANNRYNASSWNTAAIDLTAYFEFTLTPASGYQIDFVSFVYTGQLSGGPANFAFRSSLDGYASNIGTPNAAGTTISLAVATYQGITSAVTFRFYVWGTDVPTRTFSINDFIFNGYVYSTAPAAPIITSELNVSGFVGDPFSYTITAINSPTTFNATSLPPGFSINATTGVITGTPGATGTFYISIFAINASGSDEQTLTLTVSNPGPEINVRGATGATNNIVNGSTIPNAFNNTLYAAQNIGNNQLKDFRIQNIGISNLNLTGVPRVQLSGHTADFTVTTQPSLTVLPGGFSDFVIRFAPTTGGVRTAVVSIINNDSDENPYTFTIQGTGIAPDINVIGNGLDVINGSTTTSLTNHTNFGNVNEAGAASKDRNFYIANYGGANLTLSAATISGPNAADFTIFASPVTPVVANSVSILTIRFNPSALGLRQATVSIPNNVSGKNPYVFAISGVGINFDECVLTTPSVIFAQNFDTVNTLGYTPSTFSTGTTPVVAGGQAFGSSRSVPSNKFIGTRSLQVNGAFAASYGDNDGYSTVLFNTIDVTSYAEVELRFNVGAYSTSTTQGLDFGSDQIRVFVSSDGGVTWSNELIIKGDDNSIWDINTATPANYETNFRGVNIPLQTVPTTTNSVNLGNKYYRLTTMPISNQLRIKFEFYVDRSDEIWVLDNVEIRGRTPFTSVWESDNWTGGAPDQYRKAIFRDDYNTGTNGNVVACECEIDATHAVTINANNHIQSAGRIINNGTLNIQNNGSLIQLDDYAVNSGNIGLTRTANIRRLDYVYWSSPVASFPVLNISTGTPASNVFKWLPTIGGNFGNWTAANEDMEEGKGYIVRGPSSFTTTIQPFNTIFTGESHNGIITPEIQRGSYTGAGYPSPTNPLITVTANDDNFNLVGNPYPSAIRALDFLNENTNIEGSVRIWTHGVLPDIPFNDPFYNNFVYNYDPNDYIVYNAVGPSTGPSFNGFIASGQGFFVLMNDGAAATETVTFKNSMRNIAHANNQFFRSSSELNGESDFKIWLDFIPQNGSPSRTLLGYVDGATNEKDRLFDASTKVDGSSKMYSLIDNKPFIIQGRPLPFDENDVVPLGYNTTTAGTFTVAIAEVIGLENRKVYLKDKMLNSIHDLTSSPYVFDSNAGEVNNRFELRYTNETLSNPNFNEVASSVIAFGSNGQLRIKSSLEKINSVLVYDVLGRVVFSQKEQGTNEFVANTNFSKQTVIVQIELENGQVVTKKLIL</sequence>
<keyword evidence="1" id="KW-0732">Signal</keyword>
<proteinExistence type="predicted"/>
<gene>
    <name evidence="2" type="ORF">M0M57_07985</name>
</gene>
<feature type="chain" id="PRO_5046958027" evidence="1">
    <location>
        <begin position="19"/>
        <end position="1289"/>
    </location>
</feature>
<dbReference type="SUPFAM" id="SSF49313">
    <property type="entry name" value="Cadherin-like"/>
    <property type="match status" value="1"/>
</dbReference>
<accession>A0ABY4KNE5</accession>
<organism evidence="2 3">
    <name type="scientific">Flavobacterium azooxidireducens</name>
    <dbReference type="NCBI Taxonomy" id="1871076"/>
    <lineage>
        <taxon>Bacteria</taxon>
        <taxon>Pseudomonadati</taxon>
        <taxon>Bacteroidota</taxon>
        <taxon>Flavobacteriia</taxon>
        <taxon>Flavobacteriales</taxon>
        <taxon>Flavobacteriaceae</taxon>
        <taxon>Flavobacterium</taxon>
    </lineage>
</organism>
<evidence type="ECO:0000313" key="3">
    <source>
        <dbReference type="Proteomes" id="UP000830583"/>
    </source>
</evidence>
<dbReference type="EMBL" id="CP096205">
    <property type="protein sequence ID" value="UPQ80767.1"/>
    <property type="molecule type" value="Genomic_DNA"/>
</dbReference>
<evidence type="ECO:0000313" key="2">
    <source>
        <dbReference type="EMBL" id="UPQ80767.1"/>
    </source>
</evidence>
<dbReference type="Proteomes" id="UP000830583">
    <property type="component" value="Chromosome"/>
</dbReference>
<dbReference type="Gene3D" id="2.60.120.260">
    <property type="entry name" value="Galactose-binding domain-like"/>
    <property type="match status" value="1"/>
</dbReference>
<keyword evidence="3" id="KW-1185">Reference proteome</keyword>
<dbReference type="NCBIfam" id="NF012200">
    <property type="entry name" value="choice_anch_D"/>
    <property type="match status" value="2"/>
</dbReference>
<dbReference type="Pfam" id="PF05345">
    <property type="entry name" value="He_PIG"/>
    <property type="match status" value="1"/>
</dbReference>
<evidence type="ECO:0000256" key="1">
    <source>
        <dbReference type="SAM" id="SignalP"/>
    </source>
</evidence>
<dbReference type="InterPro" id="IPR013783">
    <property type="entry name" value="Ig-like_fold"/>
</dbReference>
<protein>
    <submittedName>
        <fullName evidence="2">Choice-of-anchor D domain-containing protein</fullName>
    </submittedName>
</protein>